<dbReference type="InterPro" id="IPR013162">
    <property type="entry name" value="CD80_C2-set"/>
</dbReference>
<sequence>MQSGYMYVIDVPAEDPILTMDKEILDTGYRLKGNCSAPSSYPPANITWLLNGKPINSSYQQRIQPHDYNMKVSSTFSATRRIPLVTISGIELAVDENSFQGGKARVSCIANVFHLYRREKSIVLDEDRPRPRPSSVLGTRDASSEAAKLVSTFSLFFCTLQIFVTVR</sequence>
<evidence type="ECO:0000313" key="4">
    <source>
        <dbReference type="Proteomes" id="UP001652700"/>
    </source>
</evidence>
<evidence type="ECO:0000259" key="2">
    <source>
        <dbReference type="Pfam" id="PF08205"/>
    </source>
</evidence>
<keyword evidence="4" id="KW-1185">Reference proteome</keyword>
<reference evidence="3" key="1">
    <citation type="submission" date="2025-05" db="UniProtKB">
        <authorList>
            <consortium name="EnsemblMetazoa"/>
        </authorList>
    </citation>
    <scope>IDENTIFICATION</scope>
</reference>
<dbReference type="SUPFAM" id="SSF48726">
    <property type="entry name" value="Immunoglobulin"/>
    <property type="match status" value="1"/>
</dbReference>
<dbReference type="Gene3D" id="2.60.40.10">
    <property type="entry name" value="Immunoglobulins"/>
    <property type="match status" value="1"/>
</dbReference>
<feature type="domain" description="CD80-like immunoglobulin C2-set" evidence="2">
    <location>
        <begin position="29"/>
        <end position="77"/>
    </location>
</feature>
<dbReference type="EnsemblMetazoa" id="XM_028273598.2">
    <property type="protein sequence ID" value="XP_028129399.2"/>
    <property type="gene ID" value="LOC114325526"/>
</dbReference>
<dbReference type="InterPro" id="IPR036179">
    <property type="entry name" value="Ig-like_dom_sf"/>
</dbReference>
<accession>A0ABM5IBU1</accession>
<dbReference type="Pfam" id="PF08205">
    <property type="entry name" value="C2-set_2"/>
    <property type="match status" value="1"/>
</dbReference>
<dbReference type="Proteomes" id="UP001652700">
    <property type="component" value="Unplaced"/>
</dbReference>
<organism evidence="3 4">
    <name type="scientific">Diabrotica virgifera virgifera</name>
    <name type="common">western corn rootworm</name>
    <dbReference type="NCBI Taxonomy" id="50390"/>
    <lineage>
        <taxon>Eukaryota</taxon>
        <taxon>Metazoa</taxon>
        <taxon>Ecdysozoa</taxon>
        <taxon>Arthropoda</taxon>
        <taxon>Hexapoda</taxon>
        <taxon>Insecta</taxon>
        <taxon>Pterygota</taxon>
        <taxon>Neoptera</taxon>
        <taxon>Endopterygota</taxon>
        <taxon>Coleoptera</taxon>
        <taxon>Polyphaga</taxon>
        <taxon>Cucujiformia</taxon>
        <taxon>Chrysomeloidea</taxon>
        <taxon>Chrysomelidae</taxon>
        <taxon>Galerucinae</taxon>
        <taxon>Diabroticina</taxon>
        <taxon>Diabroticites</taxon>
        <taxon>Diabrotica</taxon>
    </lineage>
</organism>
<protein>
    <recommendedName>
        <fullName evidence="2">CD80-like immunoglobulin C2-set domain-containing protein</fullName>
    </recommendedName>
</protein>
<keyword evidence="1" id="KW-1015">Disulfide bond</keyword>
<dbReference type="GeneID" id="114325526"/>
<evidence type="ECO:0000256" key="1">
    <source>
        <dbReference type="ARBA" id="ARBA00023157"/>
    </source>
</evidence>
<proteinExistence type="predicted"/>
<dbReference type="InterPro" id="IPR013783">
    <property type="entry name" value="Ig-like_fold"/>
</dbReference>
<dbReference type="PANTHER" id="PTHR21261">
    <property type="entry name" value="BEAT PROTEIN"/>
    <property type="match status" value="1"/>
</dbReference>
<dbReference type="PANTHER" id="PTHR21261:SF17">
    <property type="entry name" value="BEAT VI"/>
    <property type="match status" value="1"/>
</dbReference>
<name>A0ABM5IBU1_DIAVI</name>
<evidence type="ECO:0000313" key="3">
    <source>
        <dbReference type="EnsemblMetazoa" id="XP_028129399.2"/>
    </source>
</evidence>
<dbReference type="RefSeq" id="XP_028129399.2">
    <property type="nucleotide sequence ID" value="XM_028273598.2"/>
</dbReference>